<evidence type="ECO:0000259" key="2">
    <source>
        <dbReference type="Pfam" id="PF20684"/>
    </source>
</evidence>
<dbReference type="OrthoDB" id="3918601at2759"/>
<dbReference type="Pfam" id="PF20684">
    <property type="entry name" value="Fung_rhodopsin"/>
    <property type="match status" value="1"/>
</dbReference>
<feature type="transmembrane region" description="Helical" evidence="1">
    <location>
        <begin position="20"/>
        <end position="41"/>
    </location>
</feature>
<keyword evidence="1" id="KW-0472">Membrane</keyword>
<proteinExistence type="predicted"/>
<dbReference type="AlphaFoldDB" id="A0A6A5VEL3"/>
<feature type="transmembrane region" description="Helical" evidence="1">
    <location>
        <begin position="204"/>
        <end position="224"/>
    </location>
</feature>
<organism evidence="3 4">
    <name type="scientific">Bimuria novae-zelandiae CBS 107.79</name>
    <dbReference type="NCBI Taxonomy" id="1447943"/>
    <lineage>
        <taxon>Eukaryota</taxon>
        <taxon>Fungi</taxon>
        <taxon>Dikarya</taxon>
        <taxon>Ascomycota</taxon>
        <taxon>Pezizomycotina</taxon>
        <taxon>Dothideomycetes</taxon>
        <taxon>Pleosporomycetidae</taxon>
        <taxon>Pleosporales</taxon>
        <taxon>Massarineae</taxon>
        <taxon>Didymosphaeriaceae</taxon>
        <taxon>Bimuria</taxon>
    </lineage>
</organism>
<dbReference type="PANTHER" id="PTHR39614">
    <property type="entry name" value="INTEGRAL MEMBRANE PROTEIN"/>
    <property type="match status" value="1"/>
</dbReference>
<dbReference type="PANTHER" id="PTHR39614:SF2">
    <property type="entry name" value="INTEGRAL MEMBRANE PROTEIN"/>
    <property type="match status" value="1"/>
</dbReference>
<evidence type="ECO:0000313" key="3">
    <source>
        <dbReference type="EMBL" id="KAF1975933.1"/>
    </source>
</evidence>
<sequence length="358" mass="39337">MDTSVGNRFSPYGPENHSAPLWITSILGLIYAVGVLVIRIFIKRRVFGWDDTLVVAATLIGLVQAVLFFKALQSGLGQIPENVPDLSKTASLSFASQVLLLAALYLAKCSGVLLLRRLFVRDHQTISRLCDISLGFTVFCGIATVILSSVGCPTSGFFNEHCGSQNTRWSVITALDVVTEVILLLLPAYLVWQLQMKTSYKLRVIVAFCFRILVILFSIFHLTARIRYTDRGQPSPFNIVSTLIWHQTLLAWSLISTTIPNLKAFLQSLSANWGGADWGYTVKAYGNGTFEMKNMGSSSRPTASGMASGAGTETATYMDHKYDAQIHTRQAGERNSLGSSGSQDLIIHKETAWTVVRS</sequence>
<feature type="transmembrane region" description="Helical" evidence="1">
    <location>
        <begin position="170"/>
        <end position="192"/>
    </location>
</feature>
<gene>
    <name evidence="3" type="ORF">BU23DRAFT_456954</name>
</gene>
<keyword evidence="1" id="KW-1133">Transmembrane helix</keyword>
<dbReference type="InterPro" id="IPR049326">
    <property type="entry name" value="Rhodopsin_dom_fungi"/>
</dbReference>
<reference evidence="3" key="1">
    <citation type="journal article" date="2020" name="Stud. Mycol.">
        <title>101 Dothideomycetes genomes: a test case for predicting lifestyles and emergence of pathogens.</title>
        <authorList>
            <person name="Haridas S."/>
            <person name="Albert R."/>
            <person name="Binder M."/>
            <person name="Bloem J."/>
            <person name="Labutti K."/>
            <person name="Salamov A."/>
            <person name="Andreopoulos B."/>
            <person name="Baker S."/>
            <person name="Barry K."/>
            <person name="Bills G."/>
            <person name="Bluhm B."/>
            <person name="Cannon C."/>
            <person name="Castanera R."/>
            <person name="Culley D."/>
            <person name="Daum C."/>
            <person name="Ezra D."/>
            <person name="Gonzalez J."/>
            <person name="Henrissat B."/>
            <person name="Kuo A."/>
            <person name="Liang C."/>
            <person name="Lipzen A."/>
            <person name="Lutzoni F."/>
            <person name="Magnuson J."/>
            <person name="Mondo S."/>
            <person name="Nolan M."/>
            <person name="Ohm R."/>
            <person name="Pangilinan J."/>
            <person name="Park H.-J."/>
            <person name="Ramirez L."/>
            <person name="Alfaro M."/>
            <person name="Sun H."/>
            <person name="Tritt A."/>
            <person name="Yoshinaga Y."/>
            <person name="Zwiers L.-H."/>
            <person name="Turgeon B."/>
            <person name="Goodwin S."/>
            <person name="Spatafora J."/>
            <person name="Crous P."/>
            <person name="Grigoriev I."/>
        </authorList>
    </citation>
    <scope>NUCLEOTIDE SEQUENCE</scope>
    <source>
        <strain evidence="3">CBS 107.79</strain>
    </source>
</reference>
<dbReference type="EMBL" id="ML976668">
    <property type="protein sequence ID" value="KAF1975933.1"/>
    <property type="molecule type" value="Genomic_DNA"/>
</dbReference>
<feature type="transmembrane region" description="Helical" evidence="1">
    <location>
        <begin position="136"/>
        <end position="158"/>
    </location>
</feature>
<keyword evidence="4" id="KW-1185">Reference proteome</keyword>
<protein>
    <recommendedName>
        <fullName evidence="2">Rhodopsin domain-containing protein</fullName>
    </recommendedName>
</protein>
<accession>A0A6A5VEL3</accession>
<evidence type="ECO:0000313" key="4">
    <source>
        <dbReference type="Proteomes" id="UP000800036"/>
    </source>
</evidence>
<dbReference type="Proteomes" id="UP000800036">
    <property type="component" value="Unassembled WGS sequence"/>
</dbReference>
<keyword evidence="1" id="KW-0812">Transmembrane</keyword>
<feature type="transmembrane region" description="Helical" evidence="1">
    <location>
        <begin position="92"/>
        <end position="115"/>
    </location>
</feature>
<name>A0A6A5VEL3_9PLEO</name>
<evidence type="ECO:0000256" key="1">
    <source>
        <dbReference type="SAM" id="Phobius"/>
    </source>
</evidence>
<feature type="domain" description="Rhodopsin" evidence="2">
    <location>
        <begin position="37"/>
        <end position="267"/>
    </location>
</feature>
<feature type="transmembrane region" description="Helical" evidence="1">
    <location>
        <begin position="53"/>
        <end position="72"/>
    </location>
</feature>